<dbReference type="Proteomes" id="UP000800200">
    <property type="component" value="Unassembled WGS sequence"/>
</dbReference>
<reference evidence="3" key="1">
    <citation type="journal article" date="2020" name="Stud. Mycol.">
        <title>101 Dothideomycetes genomes: a test case for predicting lifestyles and emergence of pathogens.</title>
        <authorList>
            <person name="Haridas S."/>
            <person name="Albert R."/>
            <person name="Binder M."/>
            <person name="Bloem J."/>
            <person name="Labutti K."/>
            <person name="Salamov A."/>
            <person name="Andreopoulos B."/>
            <person name="Baker S."/>
            <person name="Barry K."/>
            <person name="Bills G."/>
            <person name="Bluhm B."/>
            <person name="Cannon C."/>
            <person name="Castanera R."/>
            <person name="Culley D."/>
            <person name="Daum C."/>
            <person name="Ezra D."/>
            <person name="Gonzalez J."/>
            <person name="Henrissat B."/>
            <person name="Kuo A."/>
            <person name="Liang C."/>
            <person name="Lipzen A."/>
            <person name="Lutzoni F."/>
            <person name="Magnuson J."/>
            <person name="Mondo S."/>
            <person name="Nolan M."/>
            <person name="Ohm R."/>
            <person name="Pangilinan J."/>
            <person name="Park H.-J."/>
            <person name="Ramirez L."/>
            <person name="Alfaro M."/>
            <person name="Sun H."/>
            <person name="Tritt A."/>
            <person name="Yoshinaga Y."/>
            <person name="Zwiers L.-H."/>
            <person name="Turgeon B."/>
            <person name="Goodwin S."/>
            <person name="Spatafora J."/>
            <person name="Crous P."/>
            <person name="Grigoriev I."/>
        </authorList>
    </citation>
    <scope>NUCLEOTIDE SEQUENCE</scope>
    <source>
        <strain evidence="3">CBS 207.26</strain>
    </source>
</reference>
<evidence type="ECO:0000256" key="1">
    <source>
        <dbReference type="SAM" id="MobiDB-lite"/>
    </source>
</evidence>
<evidence type="ECO:0000256" key="2">
    <source>
        <dbReference type="SAM" id="Phobius"/>
    </source>
</evidence>
<dbReference type="OrthoDB" id="3923199at2759"/>
<proteinExistence type="predicted"/>
<keyword evidence="2" id="KW-0812">Transmembrane</keyword>
<keyword evidence="2" id="KW-1133">Transmembrane helix</keyword>
<keyword evidence="2" id="KW-0472">Membrane</keyword>
<feature type="region of interest" description="Disordered" evidence="1">
    <location>
        <begin position="1"/>
        <end position="78"/>
    </location>
</feature>
<evidence type="ECO:0008006" key="5">
    <source>
        <dbReference type="Google" id="ProtNLM"/>
    </source>
</evidence>
<dbReference type="Gene3D" id="2.120.10.70">
    <property type="entry name" value="Fucose-specific lectin"/>
    <property type="match status" value="1"/>
</dbReference>
<dbReference type="AlphaFoldDB" id="A0A6A6DW44"/>
<gene>
    <name evidence="3" type="ORF">K469DRAFT_710168</name>
</gene>
<sequence length="579" mass="63575">MDHTDGSKSAPRTEGYTSPPMSEGYGSPPQHSEGFGSPQPSEGYGSPRQEGYWDPSERHGMSVAGSSPRAVQPEPYYVVPPVPQKETPYYEIQSPGGYSAPEVVGPFAPYPPHENRPVSPYSGGGSTLISPTIPPFSLNDKDAVSRPTSAPPPEEPKKCGIKKRWFKFIFILLVVWVVIVGLALGLGLGLGLKKKHSSPTKVDPFCRDHPDLCIGGYLDEEFYSKSGAFNGSGIALAGESWNHEEHKIFTVYFQHWTGDIRFMQYTADGQWIGGGKSETVATDAKNGTAISTVAYSMNATQVWHVFYIDKNNTIRQKTQTNVTNIWESGFLNKANLKTMDSPSVGLQACWKGNYYGDSDFTHFPTPSGETNDVPFGSDRGMNIWFAIDEFTFTQWAWYEGQDHWVELKKWQGMNGHAGVGCYSWGEGTTTYTMMVNRDNDMEIWWKDTNTNLTSEDEHPINSWVNSTNGAINDVHPASSLGYTTYLYAQMADRTIKGYNITYQAENTTMVPADTLTVSGPGGAVKGLGGTHLTVTAVSFGDNGNSLYIFYQTNGSDISVFTRGINGGQWSQGAVPIPDD</sequence>
<dbReference type="EMBL" id="ML994640">
    <property type="protein sequence ID" value="KAF2183804.1"/>
    <property type="molecule type" value="Genomic_DNA"/>
</dbReference>
<organism evidence="3 4">
    <name type="scientific">Zopfia rhizophila CBS 207.26</name>
    <dbReference type="NCBI Taxonomy" id="1314779"/>
    <lineage>
        <taxon>Eukaryota</taxon>
        <taxon>Fungi</taxon>
        <taxon>Dikarya</taxon>
        <taxon>Ascomycota</taxon>
        <taxon>Pezizomycotina</taxon>
        <taxon>Dothideomycetes</taxon>
        <taxon>Dothideomycetes incertae sedis</taxon>
        <taxon>Zopfiaceae</taxon>
        <taxon>Zopfia</taxon>
    </lineage>
</organism>
<name>A0A6A6DW44_9PEZI</name>
<evidence type="ECO:0000313" key="4">
    <source>
        <dbReference type="Proteomes" id="UP000800200"/>
    </source>
</evidence>
<dbReference type="SUPFAM" id="SSF89372">
    <property type="entry name" value="Fucose-specific lectin"/>
    <property type="match status" value="1"/>
</dbReference>
<keyword evidence="4" id="KW-1185">Reference proteome</keyword>
<feature type="transmembrane region" description="Helical" evidence="2">
    <location>
        <begin position="168"/>
        <end position="192"/>
    </location>
</feature>
<accession>A0A6A6DW44</accession>
<protein>
    <recommendedName>
        <fullName evidence="5">Fucose-specific lectin</fullName>
    </recommendedName>
</protein>
<evidence type="ECO:0000313" key="3">
    <source>
        <dbReference type="EMBL" id="KAF2183804.1"/>
    </source>
</evidence>